<proteinExistence type="predicted"/>
<feature type="transmembrane region" description="Helical" evidence="5">
    <location>
        <begin position="44"/>
        <end position="65"/>
    </location>
</feature>
<sequence length="385" mass="42694">MSTKQSLFGVPYKYVSLITLVVQNSTLVVVMHHSRVMVPKDQQFYASTAVFLAELFKLLISLYMAGRIQIAEKGSLNIYDLYQDLFSNDAWKLLIPAALYTVQNNLQYVAVSLLDAATFSVTYQLKILTTALFSVILLKRSLSGMKWFSLVLLTLGVALVQLPSDNNSTTKGDNESMERFVGLGAVAVACVISGMAGVYFEKVLKGTHASIWTRNIQLSFFSLFTALIMGVWWKDGVNVAEKGFFFGYNMVVWAAIVCQAIGGIIVALVVKYADNILKGFATSISIILSFLASLWIFTDTSISTAFLAGSTLVLAATYIYSLPDSTPIINKDTEKDEEASHRLYVLTQIEDQHDEEDEKGYVYHLNNNGSNGYTKVNQIDLHVEH</sequence>
<feature type="transmembrane region" description="Helical" evidence="5">
    <location>
        <begin position="147"/>
        <end position="164"/>
    </location>
</feature>
<evidence type="ECO:0000313" key="6">
    <source>
        <dbReference type="EMBL" id="CAG8506475.1"/>
    </source>
</evidence>
<feature type="transmembrane region" description="Helical" evidence="5">
    <location>
        <begin position="302"/>
        <end position="321"/>
    </location>
</feature>
<evidence type="ECO:0000313" key="7">
    <source>
        <dbReference type="Proteomes" id="UP000789831"/>
    </source>
</evidence>
<feature type="transmembrane region" description="Helical" evidence="5">
    <location>
        <begin position="245"/>
        <end position="269"/>
    </location>
</feature>
<evidence type="ECO:0000256" key="1">
    <source>
        <dbReference type="ARBA" id="ARBA00004141"/>
    </source>
</evidence>
<evidence type="ECO:0000256" key="3">
    <source>
        <dbReference type="ARBA" id="ARBA00022989"/>
    </source>
</evidence>
<dbReference type="OrthoDB" id="408493at2759"/>
<dbReference type="Proteomes" id="UP000789831">
    <property type="component" value="Unassembled WGS sequence"/>
</dbReference>
<gene>
    <name evidence="6" type="ORF">AGERDE_LOCUS4517</name>
</gene>
<dbReference type="PIRSF" id="PIRSF005799">
    <property type="entry name" value="UDP-gal_transpt"/>
    <property type="match status" value="1"/>
</dbReference>
<reference evidence="6" key="1">
    <citation type="submission" date="2021-06" db="EMBL/GenBank/DDBJ databases">
        <authorList>
            <person name="Kallberg Y."/>
            <person name="Tangrot J."/>
            <person name="Rosling A."/>
        </authorList>
    </citation>
    <scope>NUCLEOTIDE SEQUENCE</scope>
    <source>
        <strain evidence="6">MT106</strain>
    </source>
</reference>
<name>A0A9N8ZSI4_9GLOM</name>
<feature type="transmembrane region" description="Helical" evidence="5">
    <location>
        <begin position="180"/>
        <end position="200"/>
    </location>
</feature>
<dbReference type="InterPro" id="IPR037185">
    <property type="entry name" value="EmrE-like"/>
</dbReference>
<dbReference type="AlphaFoldDB" id="A0A9N8ZSI4"/>
<feature type="transmembrane region" description="Helical" evidence="5">
    <location>
        <begin position="12"/>
        <end position="32"/>
    </location>
</feature>
<organism evidence="6 7">
    <name type="scientific">Ambispora gerdemannii</name>
    <dbReference type="NCBI Taxonomy" id="144530"/>
    <lineage>
        <taxon>Eukaryota</taxon>
        <taxon>Fungi</taxon>
        <taxon>Fungi incertae sedis</taxon>
        <taxon>Mucoromycota</taxon>
        <taxon>Glomeromycotina</taxon>
        <taxon>Glomeromycetes</taxon>
        <taxon>Archaeosporales</taxon>
        <taxon>Ambisporaceae</taxon>
        <taxon>Ambispora</taxon>
    </lineage>
</organism>
<dbReference type="Pfam" id="PF04142">
    <property type="entry name" value="Nuc_sug_transp"/>
    <property type="match status" value="1"/>
</dbReference>
<accession>A0A9N8ZSI4</accession>
<dbReference type="GO" id="GO:0015165">
    <property type="term" value="F:pyrimidine nucleotide-sugar transmembrane transporter activity"/>
    <property type="evidence" value="ECO:0007669"/>
    <property type="project" value="InterPro"/>
</dbReference>
<evidence type="ECO:0000256" key="5">
    <source>
        <dbReference type="SAM" id="Phobius"/>
    </source>
</evidence>
<dbReference type="GO" id="GO:0000139">
    <property type="term" value="C:Golgi membrane"/>
    <property type="evidence" value="ECO:0007669"/>
    <property type="project" value="InterPro"/>
</dbReference>
<feature type="transmembrane region" description="Helical" evidence="5">
    <location>
        <begin position="212"/>
        <end position="233"/>
    </location>
</feature>
<dbReference type="PANTHER" id="PTHR10231">
    <property type="entry name" value="NUCLEOTIDE-SUGAR TRANSMEMBRANE TRANSPORTER"/>
    <property type="match status" value="1"/>
</dbReference>
<evidence type="ECO:0000256" key="4">
    <source>
        <dbReference type="ARBA" id="ARBA00023136"/>
    </source>
</evidence>
<keyword evidence="4 5" id="KW-0472">Membrane</keyword>
<dbReference type="EMBL" id="CAJVPL010000527">
    <property type="protein sequence ID" value="CAG8506475.1"/>
    <property type="molecule type" value="Genomic_DNA"/>
</dbReference>
<dbReference type="SUPFAM" id="SSF103481">
    <property type="entry name" value="Multidrug resistance efflux transporter EmrE"/>
    <property type="match status" value="1"/>
</dbReference>
<protein>
    <submittedName>
        <fullName evidence="6">6780_t:CDS:1</fullName>
    </submittedName>
</protein>
<feature type="transmembrane region" description="Helical" evidence="5">
    <location>
        <begin position="276"/>
        <end position="296"/>
    </location>
</feature>
<dbReference type="InterPro" id="IPR007271">
    <property type="entry name" value="Nuc_sug_transpt"/>
</dbReference>
<comment type="caution">
    <text evidence="6">The sequence shown here is derived from an EMBL/GenBank/DDBJ whole genome shotgun (WGS) entry which is preliminary data.</text>
</comment>
<dbReference type="NCBIfam" id="TIGR00803">
    <property type="entry name" value="nst"/>
    <property type="match status" value="1"/>
</dbReference>
<keyword evidence="3 5" id="KW-1133">Transmembrane helix</keyword>
<keyword evidence="7" id="KW-1185">Reference proteome</keyword>
<evidence type="ECO:0000256" key="2">
    <source>
        <dbReference type="ARBA" id="ARBA00022692"/>
    </source>
</evidence>
<comment type="subcellular location">
    <subcellularLocation>
        <location evidence="1">Membrane</location>
        <topology evidence="1">Multi-pass membrane protein</topology>
    </subcellularLocation>
</comment>
<keyword evidence="2 5" id="KW-0812">Transmembrane</keyword>